<keyword evidence="4 6" id="KW-0808">Transferase</keyword>
<protein>
    <recommendedName>
        <fullName evidence="6">Aminotransferase</fullName>
        <ecNumber evidence="6">2.6.1.-</ecNumber>
    </recommendedName>
</protein>
<dbReference type="InterPro" id="IPR015421">
    <property type="entry name" value="PyrdxlP-dep_Trfase_major"/>
</dbReference>
<evidence type="ECO:0000256" key="5">
    <source>
        <dbReference type="ARBA" id="ARBA00022898"/>
    </source>
</evidence>
<comment type="caution">
    <text evidence="8">The sequence shown here is derived from an EMBL/GenBank/DDBJ whole genome shotgun (WGS) entry which is preliminary data.</text>
</comment>
<gene>
    <name evidence="8" type="ORF">Ssi02_72740</name>
</gene>
<dbReference type="GO" id="GO:0008483">
    <property type="term" value="F:transaminase activity"/>
    <property type="evidence" value="ECO:0007669"/>
    <property type="project" value="UniProtKB-KW"/>
</dbReference>
<keyword evidence="3 6" id="KW-0032">Aminotransferase</keyword>
<dbReference type="InterPro" id="IPR050596">
    <property type="entry name" value="AspAT/PAT-like"/>
</dbReference>
<dbReference type="GO" id="GO:0006520">
    <property type="term" value="P:amino acid metabolic process"/>
    <property type="evidence" value="ECO:0007669"/>
    <property type="project" value="InterPro"/>
</dbReference>
<dbReference type="FunFam" id="3.40.640.10:FF:000033">
    <property type="entry name" value="Aspartate aminotransferase"/>
    <property type="match status" value="1"/>
</dbReference>
<evidence type="ECO:0000256" key="6">
    <source>
        <dbReference type="RuleBase" id="RU000481"/>
    </source>
</evidence>
<reference evidence="8" key="1">
    <citation type="submission" date="2021-01" db="EMBL/GenBank/DDBJ databases">
        <title>Whole genome shotgun sequence of Sinosporangium siamense NBRC 109515.</title>
        <authorList>
            <person name="Komaki H."/>
            <person name="Tamura T."/>
        </authorList>
    </citation>
    <scope>NUCLEOTIDE SEQUENCE</scope>
    <source>
        <strain evidence="8">NBRC 109515</strain>
    </source>
</reference>
<dbReference type="Gene3D" id="3.90.1150.10">
    <property type="entry name" value="Aspartate Aminotransferase, domain 1"/>
    <property type="match status" value="1"/>
</dbReference>
<dbReference type="InterPro" id="IPR015424">
    <property type="entry name" value="PyrdxlP-dep_Trfase"/>
</dbReference>
<comment type="similarity">
    <text evidence="2 6">Belongs to the class-I pyridoxal-phosphate-dependent aminotransferase family.</text>
</comment>
<dbReference type="PANTHER" id="PTHR46383">
    <property type="entry name" value="ASPARTATE AMINOTRANSFERASE"/>
    <property type="match status" value="1"/>
</dbReference>
<dbReference type="SUPFAM" id="SSF53383">
    <property type="entry name" value="PLP-dependent transferases"/>
    <property type="match status" value="1"/>
</dbReference>
<evidence type="ECO:0000256" key="2">
    <source>
        <dbReference type="ARBA" id="ARBA00007441"/>
    </source>
</evidence>
<dbReference type="Pfam" id="PF00155">
    <property type="entry name" value="Aminotran_1_2"/>
    <property type="match status" value="1"/>
</dbReference>
<evidence type="ECO:0000256" key="1">
    <source>
        <dbReference type="ARBA" id="ARBA00001933"/>
    </source>
</evidence>
<dbReference type="PANTHER" id="PTHR46383:SF1">
    <property type="entry name" value="ASPARTATE AMINOTRANSFERASE"/>
    <property type="match status" value="1"/>
</dbReference>
<dbReference type="EMBL" id="BOOW01000054">
    <property type="protein sequence ID" value="GII97043.1"/>
    <property type="molecule type" value="Genomic_DNA"/>
</dbReference>
<sequence>MHLEIGRPDFDTPTLVKEAATASLAAGRVHYGPNAGTPQLRTAIARTLAAASGPVYDPDGEVIVTIGASEAVFLAIMAFCGPGDEVLIPVPAWPAYEACVRLAGATPVFLPLDPAQGYSLDPEAVRARLTPRTRMLVVCTPHNPTGAVVDAGRLRALADVLRHTGVLVLSDEIYSELVYDGTRHVPVATVADLHMRTLTVGGFAKAYAMDGWRLGWLAAPRELATPALRIRQFTTACPPTFTQDAAVSALRDTAQERAQMRDAFAERRRAALDLLNGCTGLHIGNPAGAFYLYLTYPPHLGPGDRFARELLEEDHVAVVPGAAFDPTGAGAHSLRVSYARSVDDIREGVSRILRRIDRLSDGGRR</sequence>
<organism evidence="8 9">
    <name type="scientific">Sinosporangium siamense</name>
    <dbReference type="NCBI Taxonomy" id="1367973"/>
    <lineage>
        <taxon>Bacteria</taxon>
        <taxon>Bacillati</taxon>
        <taxon>Actinomycetota</taxon>
        <taxon>Actinomycetes</taxon>
        <taxon>Streptosporangiales</taxon>
        <taxon>Streptosporangiaceae</taxon>
        <taxon>Sinosporangium</taxon>
    </lineage>
</organism>
<accession>A0A919RNX1</accession>
<dbReference type="InterPro" id="IPR004839">
    <property type="entry name" value="Aminotransferase_I/II_large"/>
</dbReference>
<evidence type="ECO:0000313" key="9">
    <source>
        <dbReference type="Proteomes" id="UP000606172"/>
    </source>
</evidence>
<evidence type="ECO:0000313" key="8">
    <source>
        <dbReference type="EMBL" id="GII97043.1"/>
    </source>
</evidence>
<dbReference type="InterPro" id="IPR004838">
    <property type="entry name" value="NHTrfase_class1_PyrdxlP-BS"/>
</dbReference>
<dbReference type="AlphaFoldDB" id="A0A919RNX1"/>
<keyword evidence="5" id="KW-0663">Pyridoxal phosphate</keyword>
<proteinExistence type="inferred from homology"/>
<dbReference type="Proteomes" id="UP000606172">
    <property type="component" value="Unassembled WGS sequence"/>
</dbReference>
<feature type="domain" description="Aminotransferase class I/classII large" evidence="7">
    <location>
        <begin position="1"/>
        <end position="352"/>
    </location>
</feature>
<dbReference type="CDD" id="cd00609">
    <property type="entry name" value="AAT_like"/>
    <property type="match status" value="1"/>
</dbReference>
<name>A0A919RNX1_9ACTN</name>
<dbReference type="PROSITE" id="PS00105">
    <property type="entry name" value="AA_TRANSFER_CLASS_1"/>
    <property type="match status" value="1"/>
</dbReference>
<dbReference type="GO" id="GO:0030170">
    <property type="term" value="F:pyridoxal phosphate binding"/>
    <property type="evidence" value="ECO:0007669"/>
    <property type="project" value="InterPro"/>
</dbReference>
<keyword evidence="9" id="KW-1185">Reference proteome</keyword>
<dbReference type="Gene3D" id="3.40.640.10">
    <property type="entry name" value="Type I PLP-dependent aspartate aminotransferase-like (Major domain)"/>
    <property type="match status" value="1"/>
</dbReference>
<evidence type="ECO:0000256" key="3">
    <source>
        <dbReference type="ARBA" id="ARBA00022576"/>
    </source>
</evidence>
<evidence type="ECO:0000259" key="7">
    <source>
        <dbReference type="Pfam" id="PF00155"/>
    </source>
</evidence>
<comment type="cofactor">
    <cofactor evidence="1 6">
        <name>pyridoxal 5'-phosphate</name>
        <dbReference type="ChEBI" id="CHEBI:597326"/>
    </cofactor>
</comment>
<evidence type="ECO:0000256" key="4">
    <source>
        <dbReference type="ARBA" id="ARBA00022679"/>
    </source>
</evidence>
<dbReference type="EC" id="2.6.1.-" evidence="6"/>
<dbReference type="InterPro" id="IPR015422">
    <property type="entry name" value="PyrdxlP-dep_Trfase_small"/>
</dbReference>